<keyword evidence="4 7" id="KW-1133">Transmembrane helix</keyword>
<feature type="domain" description="Major facilitator superfamily (MFS) profile" evidence="8">
    <location>
        <begin position="1"/>
        <end position="144"/>
    </location>
</feature>
<dbReference type="PANTHER" id="PTHR11654">
    <property type="entry name" value="OLIGOPEPTIDE TRANSPORTER-RELATED"/>
    <property type="match status" value="1"/>
</dbReference>
<evidence type="ECO:0000256" key="2">
    <source>
        <dbReference type="ARBA" id="ARBA00005982"/>
    </source>
</evidence>
<keyword evidence="3 7" id="KW-0812">Transmembrane</keyword>
<evidence type="ECO:0000256" key="3">
    <source>
        <dbReference type="ARBA" id="ARBA00022692"/>
    </source>
</evidence>
<dbReference type="GO" id="GO:0016020">
    <property type="term" value="C:membrane"/>
    <property type="evidence" value="ECO:0007669"/>
    <property type="project" value="UniProtKB-SubCell"/>
</dbReference>
<reference evidence="9" key="1">
    <citation type="submission" date="2023-02" db="EMBL/GenBank/DDBJ databases">
        <title>Genome of toxic invasive species Heracleum sosnowskyi carries increased number of genes despite the absence of recent whole-genome duplications.</title>
        <authorList>
            <person name="Schelkunov M."/>
            <person name="Shtratnikova V."/>
            <person name="Makarenko M."/>
            <person name="Klepikova A."/>
            <person name="Omelchenko D."/>
            <person name="Novikova G."/>
            <person name="Obukhova E."/>
            <person name="Bogdanov V."/>
            <person name="Penin A."/>
            <person name="Logacheva M."/>
        </authorList>
    </citation>
    <scope>NUCLEOTIDE SEQUENCE</scope>
    <source>
        <strain evidence="9">Hsosn_3</strain>
        <tissue evidence="9">Leaf</tissue>
    </source>
</reference>
<protein>
    <recommendedName>
        <fullName evidence="8">Major facilitator superfamily (MFS) profile domain-containing protein</fullName>
    </recommendedName>
</protein>
<evidence type="ECO:0000256" key="5">
    <source>
        <dbReference type="ARBA" id="ARBA00023136"/>
    </source>
</evidence>
<evidence type="ECO:0000256" key="1">
    <source>
        <dbReference type="ARBA" id="ARBA00004141"/>
    </source>
</evidence>
<dbReference type="InterPro" id="IPR020846">
    <property type="entry name" value="MFS_dom"/>
</dbReference>
<evidence type="ECO:0000313" key="10">
    <source>
        <dbReference type="Proteomes" id="UP001237642"/>
    </source>
</evidence>
<keyword evidence="10" id="KW-1185">Reference proteome</keyword>
<accession>A0AAD8IH16</accession>
<comment type="caution">
    <text evidence="9">The sequence shown here is derived from an EMBL/GenBank/DDBJ whole genome shotgun (WGS) entry which is preliminary data.</text>
</comment>
<feature type="transmembrane region" description="Helical" evidence="7">
    <location>
        <begin position="25"/>
        <end position="45"/>
    </location>
</feature>
<comment type="similarity">
    <text evidence="6">Belongs to the major facilitator superfamily. Phosphate:H(+) symporter (TC 2.A.1.9) family.</text>
</comment>
<dbReference type="InterPro" id="IPR000109">
    <property type="entry name" value="POT_fam"/>
</dbReference>
<comment type="similarity">
    <text evidence="2">Belongs to the major facilitator superfamily. Proton-dependent oligopeptide transporter (POT/PTR) (TC 2.A.17) family.</text>
</comment>
<evidence type="ECO:0000313" key="9">
    <source>
        <dbReference type="EMBL" id="KAK1384298.1"/>
    </source>
</evidence>
<evidence type="ECO:0000259" key="8">
    <source>
        <dbReference type="PROSITE" id="PS50850"/>
    </source>
</evidence>
<dbReference type="GO" id="GO:0006857">
    <property type="term" value="P:oligopeptide transport"/>
    <property type="evidence" value="ECO:0007669"/>
    <property type="project" value="InterPro"/>
</dbReference>
<dbReference type="SUPFAM" id="SSF103473">
    <property type="entry name" value="MFS general substrate transporter"/>
    <property type="match status" value="1"/>
</dbReference>
<organism evidence="9 10">
    <name type="scientific">Heracleum sosnowskyi</name>
    <dbReference type="NCBI Taxonomy" id="360622"/>
    <lineage>
        <taxon>Eukaryota</taxon>
        <taxon>Viridiplantae</taxon>
        <taxon>Streptophyta</taxon>
        <taxon>Embryophyta</taxon>
        <taxon>Tracheophyta</taxon>
        <taxon>Spermatophyta</taxon>
        <taxon>Magnoliopsida</taxon>
        <taxon>eudicotyledons</taxon>
        <taxon>Gunneridae</taxon>
        <taxon>Pentapetalae</taxon>
        <taxon>asterids</taxon>
        <taxon>campanulids</taxon>
        <taxon>Apiales</taxon>
        <taxon>Apiaceae</taxon>
        <taxon>Apioideae</taxon>
        <taxon>apioid superclade</taxon>
        <taxon>Tordylieae</taxon>
        <taxon>Tordyliinae</taxon>
        <taxon>Heracleum</taxon>
    </lineage>
</organism>
<dbReference type="Proteomes" id="UP001237642">
    <property type="component" value="Unassembled WGS sequence"/>
</dbReference>
<feature type="transmembrane region" description="Helical" evidence="7">
    <location>
        <begin position="103"/>
        <end position="124"/>
    </location>
</feature>
<reference evidence="9" key="2">
    <citation type="submission" date="2023-05" db="EMBL/GenBank/DDBJ databases">
        <authorList>
            <person name="Schelkunov M.I."/>
        </authorList>
    </citation>
    <scope>NUCLEOTIDE SEQUENCE</scope>
    <source>
        <strain evidence="9">Hsosn_3</strain>
        <tissue evidence="9">Leaf</tissue>
    </source>
</reference>
<comment type="subcellular location">
    <subcellularLocation>
        <location evidence="1">Membrane</location>
        <topology evidence="1">Multi-pass membrane protein</topology>
    </subcellularLocation>
</comment>
<dbReference type="EMBL" id="JAUIZM010000005">
    <property type="protein sequence ID" value="KAK1384298.1"/>
    <property type="molecule type" value="Genomic_DNA"/>
</dbReference>
<evidence type="ECO:0000256" key="7">
    <source>
        <dbReference type="SAM" id="Phobius"/>
    </source>
</evidence>
<dbReference type="Gene3D" id="1.20.1250.20">
    <property type="entry name" value="MFS general substrate transporter like domains"/>
    <property type="match status" value="1"/>
</dbReference>
<name>A0AAD8IH16_9APIA</name>
<evidence type="ECO:0000256" key="6">
    <source>
        <dbReference type="ARBA" id="ARBA00044504"/>
    </source>
</evidence>
<proteinExistence type="inferred from homology"/>
<evidence type="ECO:0000256" key="4">
    <source>
        <dbReference type="ARBA" id="ARBA00022989"/>
    </source>
</evidence>
<gene>
    <name evidence="9" type="ORF">POM88_022033</name>
</gene>
<dbReference type="AlphaFoldDB" id="A0AAD8IH16"/>
<keyword evidence="5 7" id="KW-0472">Membrane</keyword>
<dbReference type="InterPro" id="IPR036259">
    <property type="entry name" value="MFS_trans_sf"/>
</dbReference>
<dbReference type="GO" id="GO:0022857">
    <property type="term" value="F:transmembrane transporter activity"/>
    <property type="evidence" value="ECO:0007669"/>
    <property type="project" value="InterPro"/>
</dbReference>
<dbReference type="Pfam" id="PF00854">
    <property type="entry name" value="PTR2"/>
    <property type="match status" value="1"/>
</dbReference>
<dbReference type="PROSITE" id="PS50850">
    <property type="entry name" value="MFS"/>
    <property type="match status" value="1"/>
</dbReference>
<dbReference type="InterPro" id="IPR018456">
    <property type="entry name" value="PTR2_symporter_CS"/>
</dbReference>
<feature type="transmembrane region" description="Helical" evidence="7">
    <location>
        <begin position="57"/>
        <end position="75"/>
    </location>
</feature>
<sequence length="144" mass="15854">MLTASLVPLLGAFVADSFLGRYRTIIISSLIYTLGLGLLTLSAVFTSLGSTNSPPQIQIMFFFFSLYLVAVAQGGHKPCVQAFGADQFDYDDPEECQAKSSFFNWWFCCVSCGTTVNLVVLIYIQDNLGWVLGFGIPCLPWELL</sequence>
<dbReference type="PROSITE" id="PS01022">
    <property type="entry name" value="PTR2_1"/>
    <property type="match status" value="1"/>
</dbReference>